<dbReference type="SUPFAM" id="SSF53187">
    <property type="entry name" value="Zn-dependent exopeptidases"/>
    <property type="match status" value="1"/>
</dbReference>
<dbReference type="Pfam" id="PF02127">
    <property type="entry name" value="Peptidase_M18"/>
    <property type="match status" value="1"/>
</dbReference>
<dbReference type="PANTHER" id="PTHR28570:SF3">
    <property type="entry name" value="ASPARTYL AMINOPEPTIDASE"/>
    <property type="match status" value="1"/>
</dbReference>
<evidence type="ECO:0000313" key="11">
    <source>
        <dbReference type="EMBL" id="SEJ68133.1"/>
    </source>
</evidence>
<proteinExistence type="inferred from homology"/>
<name>A0A1H7AR96_9FIRM</name>
<dbReference type="SUPFAM" id="SSF101821">
    <property type="entry name" value="Aminopeptidase/glucanase lid domain"/>
    <property type="match status" value="1"/>
</dbReference>
<dbReference type="STRING" id="84035.SAMN05660742_113119"/>
<evidence type="ECO:0000256" key="10">
    <source>
        <dbReference type="RuleBase" id="RU004387"/>
    </source>
</evidence>
<dbReference type="GO" id="GO:0008237">
    <property type="term" value="F:metallopeptidase activity"/>
    <property type="evidence" value="ECO:0007669"/>
    <property type="project" value="UniProtKB-KW"/>
</dbReference>
<evidence type="ECO:0000313" key="12">
    <source>
        <dbReference type="Proteomes" id="UP000199662"/>
    </source>
</evidence>
<organism evidence="11 12">
    <name type="scientific">Propionispira arboris</name>
    <dbReference type="NCBI Taxonomy" id="84035"/>
    <lineage>
        <taxon>Bacteria</taxon>
        <taxon>Bacillati</taxon>
        <taxon>Bacillota</taxon>
        <taxon>Negativicutes</taxon>
        <taxon>Selenomonadales</taxon>
        <taxon>Selenomonadaceae</taxon>
        <taxon>Propionispira</taxon>
    </lineage>
</organism>
<dbReference type="EC" id="3.4.11.-" evidence="10"/>
<keyword evidence="6 9" id="KW-0378">Hydrolase</keyword>
<evidence type="ECO:0000256" key="2">
    <source>
        <dbReference type="ARBA" id="ARBA00008290"/>
    </source>
</evidence>
<evidence type="ECO:0000256" key="5">
    <source>
        <dbReference type="ARBA" id="ARBA00022723"/>
    </source>
</evidence>
<dbReference type="Gene3D" id="3.40.630.10">
    <property type="entry name" value="Zn peptidases"/>
    <property type="match status" value="1"/>
</dbReference>
<dbReference type="AlphaFoldDB" id="A0A1H7AR96"/>
<evidence type="ECO:0000256" key="3">
    <source>
        <dbReference type="ARBA" id="ARBA00022438"/>
    </source>
</evidence>
<protein>
    <recommendedName>
        <fullName evidence="10">M18 family aminopeptidase</fullName>
        <ecNumber evidence="10">3.4.11.-</ecNumber>
    </recommendedName>
</protein>
<dbReference type="CDD" id="cd05658">
    <property type="entry name" value="M18_DAP"/>
    <property type="match status" value="1"/>
</dbReference>
<dbReference type="InterPro" id="IPR001948">
    <property type="entry name" value="Peptidase_M18"/>
</dbReference>
<dbReference type="GO" id="GO:0008270">
    <property type="term" value="F:zinc ion binding"/>
    <property type="evidence" value="ECO:0007669"/>
    <property type="project" value="InterPro"/>
</dbReference>
<evidence type="ECO:0000256" key="4">
    <source>
        <dbReference type="ARBA" id="ARBA00022670"/>
    </source>
</evidence>
<dbReference type="PANTHER" id="PTHR28570">
    <property type="entry name" value="ASPARTYL AMINOPEPTIDASE"/>
    <property type="match status" value="1"/>
</dbReference>
<dbReference type="GO" id="GO:0006508">
    <property type="term" value="P:proteolysis"/>
    <property type="evidence" value="ECO:0007669"/>
    <property type="project" value="UniProtKB-KW"/>
</dbReference>
<dbReference type="PRINTS" id="PR00932">
    <property type="entry name" value="AMINO1PTASE"/>
</dbReference>
<dbReference type="EMBL" id="FNZK01000013">
    <property type="protein sequence ID" value="SEJ68133.1"/>
    <property type="molecule type" value="Genomic_DNA"/>
</dbReference>
<dbReference type="GO" id="GO:0005737">
    <property type="term" value="C:cytoplasm"/>
    <property type="evidence" value="ECO:0007669"/>
    <property type="project" value="UniProtKB-ARBA"/>
</dbReference>
<sequence length="428" mass="46841">MDTKQTAEKLLRLIKTCPSPFHTVETSICILEKAGFIKLLPTEVWKLELGKKYYMSVYGSTLIAFRIGEKARAGLRVAAAHTDFPCLRIKPAASISENTYGKLNVETYGGLILNTWLDRPLSIAGKVAIKGSNAFSPEIKLVDLKRPLLTIPNLAIHMNRTVNEGVALNQQKDMLPLATMLKKDGKDKNFFDGFLAKEIGCNKEDILAYELTLYPTETGCIMGFKDEFISSPRLDNLTSVQACLSGIIEGKRKQGIDIIALFDNEEVGSHTKQGAGSVVLPQIIERIYEMLGYSRSAYFSDVAGGFMLSADVAHAMHPNVPEKNDVTNKPILNGGVVLKMAANQSYAGDTEAIAVAAELCNQANILYQHFVNRSDAKGGSTLGSIVSALLPMRTMDIGVPILAMHSVREMMGIKDQKALEDMIKAFFS</sequence>
<keyword evidence="12" id="KW-1185">Reference proteome</keyword>
<evidence type="ECO:0000256" key="8">
    <source>
        <dbReference type="ARBA" id="ARBA00023049"/>
    </source>
</evidence>
<keyword evidence="4 9" id="KW-0645">Protease</keyword>
<dbReference type="Proteomes" id="UP000199662">
    <property type="component" value="Unassembled WGS sequence"/>
</dbReference>
<evidence type="ECO:0000256" key="7">
    <source>
        <dbReference type="ARBA" id="ARBA00022833"/>
    </source>
</evidence>
<accession>A0A1H7AR96</accession>
<dbReference type="InterPro" id="IPR023358">
    <property type="entry name" value="Peptidase_M18_dom2"/>
</dbReference>
<comment type="cofactor">
    <cofactor evidence="1 10">
        <name>Zn(2+)</name>
        <dbReference type="ChEBI" id="CHEBI:29105"/>
    </cofactor>
</comment>
<evidence type="ECO:0000256" key="1">
    <source>
        <dbReference type="ARBA" id="ARBA00001947"/>
    </source>
</evidence>
<comment type="similarity">
    <text evidence="2 9">Belongs to the peptidase M18 family.</text>
</comment>
<keyword evidence="5 9" id="KW-0479">Metal-binding</keyword>
<dbReference type="GO" id="GO:0004177">
    <property type="term" value="F:aminopeptidase activity"/>
    <property type="evidence" value="ECO:0007669"/>
    <property type="project" value="UniProtKB-KW"/>
</dbReference>
<evidence type="ECO:0000256" key="9">
    <source>
        <dbReference type="RuleBase" id="RU004386"/>
    </source>
</evidence>
<keyword evidence="3 9" id="KW-0031">Aminopeptidase</keyword>
<keyword evidence="7 9" id="KW-0862">Zinc</keyword>
<reference evidence="11 12" key="1">
    <citation type="submission" date="2016-10" db="EMBL/GenBank/DDBJ databases">
        <authorList>
            <person name="de Groot N.N."/>
        </authorList>
    </citation>
    <scope>NUCLEOTIDE SEQUENCE [LARGE SCALE GENOMIC DNA]</scope>
    <source>
        <strain evidence="11 12">DSM 2179</strain>
    </source>
</reference>
<keyword evidence="8 9" id="KW-0482">Metalloprotease</keyword>
<dbReference type="Gene3D" id="2.30.250.10">
    <property type="entry name" value="Aminopeptidase i, Domain 2"/>
    <property type="match status" value="1"/>
</dbReference>
<evidence type="ECO:0000256" key="6">
    <source>
        <dbReference type="ARBA" id="ARBA00022801"/>
    </source>
</evidence>
<gene>
    <name evidence="11" type="ORF">SAMN05660742_113119</name>
</gene>
<dbReference type="RefSeq" id="WP_091832679.1">
    <property type="nucleotide sequence ID" value="NZ_FNZK01000013.1"/>
</dbReference>
<dbReference type="NCBIfam" id="NF002759">
    <property type="entry name" value="PRK02813.1"/>
    <property type="match status" value="1"/>
</dbReference>